<dbReference type="Proteomes" id="UP001497472">
    <property type="component" value="Unassembled WGS sequence"/>
</dbReference>
<sequence length="166" mass="18812">MNMLQRRFRIARRRTRRGGRGRGAPAAPLADHVDLFVGLEQLPRRSHLPLLGHEAARHGGCICLSATASARNRRTEKRERERAPRASGVERSHAFLLRCELRACDTRYILSRGGARAALRSVWMPPTAAQTLPDNLQRLPATLAINQWKHCRAVPTHRKFNARLFT</sequence>
<accession>A0AAV1JZ40</accession>
<reference evidence="1 2" key="1">
    <citation type="submission" date="2023-11" db="EMBL/GenBank/DDBJ databases">
        <authorList>
            <person name="Okamura Y."/>
        </authorList>
    </citation>
    <scope>NUCLEOTIDE SEQUENCE [LARGE SCALE GENOMIC DNA]</scope>
</reference>
<organism evidence="1 2">
    <name type="scientific">Leptosia nina</name>
    <dbReference type="NCBI Taxonomy" id="320188"/>
    <lineage>
        <taxon>Eukaryota</taxon>
        <taxon>Metazoa</taxon>
        <taxon>Ecdysozoa</taxon>
        <taxon>Arthropoda</taxon>
        <taxon>Hexapoda</taxon>
        <taxon>Insecta</taxon>
        <taxon>Pterygota</taxon>
        <taxon>Neoptera</taxon>
        <taxon>Endopterygota</taxon>
        <taxon>Lepidoptera</taxon>
        <taxon>Glossata</taxon>
        <taxon>Ditrysia</taxon>
        <taxon>Papilionoidea</taxon>
        <taxon>Pieridae</taxon>
        <taxon>Pierinae</taxon>
        <taxon>Leptosia</taxon>
    </lineage>
</organism>
<proteinExistence type="predicted"/>
<comment type="caution">
    <text evidence="1">The sequence shown here is derived from an EMBL/GenBank/DDBJ whole genome shotgun (WGS) entry which is preliminary data.</text>
</comment>
<protein>
    <submittedName>
        <fullName evidence="1">Uncharacterized protein</fullName>
    </submittedName>
</protein>
<gene>
    <name evidence="1" type="ORF">LNINA_LOCUS13503</name>
</gene>
<dbReference type="EMBL" id="CAVLEF010000279">
    <property type="protein sequence ID" value="CAK1554602.1"/>
    <property type="molecule type" value="Genomic_DNA"/>
</dbReference>
<evidence type="ECO:0000313" key="2">
    <source>
        <dbReference type="Proteomes" id="UP001497472"/>
    </source>
</evidence>
<dbReference type="AlphaFoldDB" id="A0AAV1JZ40"/>
<name>A0AAV1JZ40_9NEOP</name>
<keyword evidence="2" id="KW-1185">Reference proteome</keyword>
<evidence type="ECO:0000313" key="1">
    <source>
        <dbReference type="EMBL" id="CAK1554602.1"/>
    </source>
</evidence>